<keyword evidence="2" id="KW-1185">Reference proteome</keyword>
<dbReference type="Proteomes" id="UP000481109">
    <property type="component" value="Unassembled WGS sequence"/>
</dbReference>
<dbReference type="EMBL" id="JAAKZW010000057">
    <property type="protein sequence ID" value="NGO77187.1"/>
    <property type="molecule type" value="Genomic_DNA"/>
</dbReference>
<evidence type="ECO:0008006" key="3">
    <source>
        <dbReference type="Google" id="ProtNLM"/>
    </source>
</evidence>
<reference evidence="1 2" key="1">
    <citation type="submission" date="2020-02" db="EMBL/GenBank/DDBJ databases">
        <title>Whole-genome analyses of novel actinobacteria.</title>
        <authorList>
            <person name="Sahin N."/>
            <person name="Tokatli A."/>
        </authorList>
    </citation>
    <scope>NUCLEOTIDE SEQUENCE [LARGE SCALE GENOMIC DNA]</scope>
    <source>
        <strain evidence="1 2">YC504</strain>
    </source>
</reference>
<comment type="caution">
    <text evidence="1">The sequence shown here is derived from an EMBL/GenBank/DDBJ whole genome shotgun (WGS) entry which is preliminary data.</text>
</comment>
<evidence type="ECO:0000313" key="1">
    <source>
        <dbReference type="EMBL" id="NGO77187.1"/>
    </source>
</evidence>
<name>A0A6G4XK37_9ACTN</name>
<dbReference type="AlphaFoldDB" id="A0A6G4XK37"/>
<proteinExistence type="predicted"/>
<dbReference type="RefSeq" id="WP_165332656.1">
    <property type="nucleotide sequence ID" value="NZ_JAAKZW010000057.1"/>
</dbReference>
<accession>A0A6G4XK37</accession>
<sequence length="154" mass="17133">MSGEPRVRVESGRELEIGPHWRELVRTWGAGTGAGVEADEHALSLDFDLPAAGRTLTFRFTTTRRLLVAFMTDGRRLRGDQLAVAAAAANAWNTEQLFPMLSVWDVRGPDPCIAGVCQLPLACRMTPKDFGAMADDWADQARQMFTRCHQVFRL</sequence>
<organism evidence="1 2">
    <name type="scientific">Streptomyces mesophilus</name>
    <dbReference type="NCBI Taxonomy" id="1775132"/>
    <lineage>
        <taxon>Bacteria</taxon>
        <taxon>Bacillati</taxon>
        <taxon>Actinomycetota</taxon>
        <taxon>Actinomycetes</taxon>
        <taxon>Kitasatosporales</taxon>
        <taxon>Streptomycetaceae</taxon>
        <taxon>Streptomyces</taxon>
    </lineage>
</organism>
<protein>
    <recommendedName>
        <fullName evidence="3">YbjN domain-containing protein</fullName>
    </recommendedName>
</protein>
<gene>
    <name evidence="1" type="ORF">G6045_16190</name>
</gene>
<evidence type="ECO:0000313" key="2">
    <source>
        <dbReference type="Proteomes" id="UP000481109"/>
    </source>
</evidence>